<organism evidence="6 7">
    <name type="scientific">Halonotius aquaticus</name>
    <dbReference type="NCBI Taxonomy" id="2216978"/>
    <lineage>
        <taxon>Archaea</taxon>
        <taxon>Methanobacteriati</taxon>
        <taxon>Methanobacteriota</taxon>
        <taxon>Stenosarchaea group</taxon>
        <taxon>Halobacteria</taxon>
        <taxon>Halobacteriales</taxon>
        <taxon>Haloferacaceae</taxon>
        <taxon>Halonotius</taxon>
    </lineage>
</organism>
<accession>A0A3A6PQ33</accession>
<dbReference type="PANTHER" id="PTHR44591">
    <property type="entry name" value="STRESS RESPONSE REGULATOR PROTEIN 1"/>
    <property type="match status" value="1"/>
</dbReference>
<dbReference type="Pfam" id="PF01638">
    <property type="entry name" value="HxlR"/>
    <property type="match status" value="1"/>
</dbReference>
<dbReference type="CDD" id="cd00156">
    <property type="entry name" value="REC"/>
    <property type="match status" value="1"/>
</dbReference>
<name>A0A3A6PQ33_9EURY</name>
<protein>
    <submittedName>
        <fullName evidence="6">HoxA-like transcriptional regulator</fullName>
    </submittedName>
</protein>
<dbReference type="Gene3D" id="1.10.10.10">
    <property type="entry name" value="Winged helix-like DNA-binding domain superfamily/Winged helix DNA-binding domain"/>
    <property type="match status" value="1"/>
</dbReference>
<dbReference type="InterPro" id="IPR002577">
    <property type="entry name" value="HTH_HxlR"/>
</dbReference>
<evidence type="ECO:0000256" key="2">
    <source>
        <dbReference type="PROSITE-ProRule" id="PRU00169"/>
    </source>
</evidence>
<feature type="domain" description="Response regulatory" evidence="4">
    <location>
        <begin position="114"/>
        <end position="223"/>
    </location>
</feature>
<dbReference type="EMBL" id="QKNY01000014">
    <property type="protein sequence ID" value="RJX42590.1"/>
    <property type="molecule type" value="Genomic_DNA"/>
</dbReference>
<dbReference type="PROSITE" id="PS50110">
    <property type="entry name" value="RESPONSE_REGULATORY"/>
    <property type="match status" value="1"/>
</dbReference>
<dbReference type="InterPro" id="IPR050595">
    <property type="entry name" value="Bact_response_regulator"/>
</dbReference>
<dbReference type="Pfam" id="PF00072">
    <property type="entry name" value="Response_reg"/>
    <property type="match status" value="1"/>
</dbReference>
<keyword evidence="7" id="KW-1185">Reference proteome</keyword>
<keyword evidence="1 2" id="KW-0597">Phosphoprotein</keyword>
<dbReference type="RefSeq" id="WP_120103155.1">
    <property type="nucleotide sequence ID" value="NZ_QKNY01000014.1"/>
</dbReference>
<feature type="modified residue" description="4-aspartylphosphate" evidence="2">
    <location>
        <position position="161"/>
    </location>
</feature>
<evidence type="ECO:0000259" key="4">
    <source>
        <dbReference type="PROSITE" id="PS50110"/>
    </source>
</evidence>
<dbReference type="SMART" id="SM00448">
    <property type="entry name" value="REC"/>
    <property type="match status" value="1"/>
</dbReference>
<dbReference type="GO" id="GO:0000160">
    <property type="term" value="P:phosphorelay signal transduction system"/>
    <property type="evidence" value="ECO:0007669"/>
    <property type="project" value="InterPro"/>
</dbReference>
<feature type="domain" description="HTH hxlR-type" evidence="5">
    <location>
        <begin position="12"/>
        <end position="113"/>
    </location>
</feature>
<dbReference type="InterPro" id="IPR036390">
    <property type="entry name" value="WH_DNA-bd_sf"/>
</dbReference>
<dbReference type="InterPro" id="IPR036388">
    <property type="entry name" value="WH-like_DNA-bd_sf"/>
</dbReference>
<dbReference type="AlphaFoldDB" id="A0A3A6PQ33"/>
<dbReference type="Gene3D" id="3.40.50.2300">
    <property type="match status" value="1"/>
</dbReference>
<proteinExistence type="predicted"/>
<dbReference type="OrthoDB" id="339820at2157"/>
<dbReference type="Proteomes" id="UP000276588">
    <property type="component" value="Unassembled WGS sequence"/>
</dbReference>
<dbReference type="PANTHER" id="PTHR44591:SF3">
    <property type="entry name" value="RESPONSE REGULATORY DOMAIN-CONTAINING PROTEIN"/>
    <property type="match status" value="1"/>
</dbReference>
<sequence>MSDSGPLGDAGASTAFREAAALLAEPWPPVVLRALADSDGMTFEELAAALPEITEELLGETLSTLEATDSLEQVKIGQHPPEFAYVLTDRGAELEAICRQLADWVDTAPEEERIIVVADDDRRVATMHTSWLSGEYAVRTAHDGDETIEELGPEVDVLVLDRRMPGRSGDEVLAWLREQEYDTRVVMITAEEPGEDLFDLDFDEYLTKPVSEAEFKSVVADLIERGEYDSQLQAYLARQSTVRALQAAEDGDADGVNEDDVPTPPDESRQLTDADTDGFEWSDSNGNS</sequence>
<gene>
    <name evidence="6" type="ORF">DM826_09465</name>
</gene>
<dbReference type="SUPFAM" id="SSF46785">
    <property type="entry name" value="Winged helix' DNA-binding domain"/>
    <property type="match status" value="1"/>
</dbReference>
<comment type="caution">
    <text evidence="6">The sequence shown here is derived from an EMBL/GenBank/DDBJ whole genome shotgun (WGS) entry which is preliminary data.</text>
</comment>
<evidence type="ECO:0000256" key="3">
    <source>
        <dbReference type="SAM" id="MobiDB-lite"/>
    </source>
</evidence>
<dbReference type="PROSITE" id="PS51118">
    <property type="entry name" value="HTH_HXLR"/>
    <property type="match status" value="1"/>
</dbReference>
<evidence type="ECO:0000313" key="6">
    <source>
        <dbReference type="EMBL" id="RJX42590.1"/>
    </source>
</evidence>
<feature type="compositionally biased region" description="Acidic residues" evidence="3">
    <location>
        <begin position="249"/>
        <end position="261"/>
    </location>
</feature>
<evidence type="ECO:0000313" key="7">
    <source>
        <dbReference type="Proteomes" id="UP000276588"/>
    </source>
</evidence>
<evidence type="ECO:0000259" key="5">
    <source>
        <dbReference type="PROSITE" id="PS51118"/>
    </source>
</evidence>
<dbReference type="InterPro" id="IPR001789">
    <property type="entry name" value="Sig_transdc_resp-reg_receiver"/>
</dbReference>
<dbReference type="InterPro" id="IPR011006">
    <property type="entry name" value="CheY-like_superfamily"/>
</dbReference>
<feature type="region of interest" description="Disordered" evidence="3">
    <location>
        <begin position="246"/>
        <end position="288"/>
    </location>
</feature>
<evidence type="ECO:0000256" key="1">
    <source>
        <dbReference type="ARBA" id="ARBA00022553"/>
    </source>
</evidence>
<dbReference type="SUPFAM" id="SSF52172">
    <property type="entry name" value="CheY-like"/>
    <property type="match status" value="1"/>
</dbReference>
<reference evidence="6 7" key="1">
    <citation type="submission" date="2018-06" db="EMBL/GenBank/DDBJ databases">
        <title>Halonotius sp. F13-13 a new haloarchaeeon isolated from a solar saltern from Isla Cristina, Huelva, Spain.</title>
        <authorList>
            <person name="Duran-Viseras A."/>
            <person name="Sanchez-Porro C."/>
            <person name="Ventosa A."/>
        </authorList>
    </citation>
    <scope>NUCLEOTIDE SEQUENCE [LARGE SCALE GENOMIC DNA]</scope>
    <source>
        <strain evidence="6 7">F13-13</strain>
    </source>
</reference>